<protein>
    <submittedName>
        <fullName evidence="2">DUF2344 domain-containing protein</fullName>
    </submittedName>
</protein>
<organism evidence="2">
    <name type="scientific">Caldilinea aerophila</name>
    <dbReference type="NCBI Taxonomy" id="133453"/>
    <lineage>
        <taxon>Bacteria</taxon>
        <taxon>Bacillati</taxon>
        <taxon>Chloroflexota</taxon>
        <taxon>Caldilineae</taxon>
        <taxon>Caldilineales</taxon>
        <taxon>Caldilineaceae</taxon>
        <taxon>Caldilinea</taxon>
    </lineage>
</organism>
<gene>
    <name evidence="2" type="ORF">ENQ20_11700</name>
</gene>
<sequence>MDASPPTPRQRIRIRYAKGEAIKFISHHDEFRLWERALRRADLPLLYKQGFNPQPHIQFAAALGVGITGVNELLDIILSPPVPLDEVAGRLRAKLPPAVTLRALEEVPLNAPPLQTLVIGADYTILLYAAPGEIPESLLEERIADFLARTTIWRERERKGKPYTYNLRPLVFELRYEGYDPTLEEHRIFLRVQVRSGATGRPDEVVDALGFDDFARTLRRERLYFADNEEDVAVMAQYPVVSQEQIAAPRGVRGESLRRPAPAVEIGPREGQRSINERAADEFF</sequence>
<evidence type="ECO:0000259" key="1">
    <source>
        <dbReference type="Pfam" id="PF10105"/>
    </source>
</evidence>
<dbReference type="Pfam" id="PF10105">
    <property type="entry name" value="DUF2344"/>
    <property type="match status" value="1"/>
</dbReference>
<accession>A0A7C1FHT8</accession>
<dbReference type="InterPro" id="IPR018768">
    <property type="entry name" value="DUF2344"/>
</dbReference>
<feature type="domain" description="DUF2344" evidence="1">
    <location>
        <begin position="11"/>
        <end position="200"/>
    </location>
</feature>
<dbReference type="EMBL" id="DSMG01000117">
    <property type="protein sequence ID" value="HDX32136.1"/>
    <property type="molecule type" value="Genomic_DNA"/>
</dbReference>
<dbReference type="NCBIfam" id="TIGR03936">
    <property type="entry name" value="sam_1_link_chp"/>
    <property type="match status" value="1"/>
</dbReference>
<dbReference type="AlphaFoldDB" id="A0A7C1FHT8"/>
<proteinExistence type="predicted"/>
<evidence type="ECO:0000313" key="2">
    <source>
        <dbReference type="EMBL" id="HDX32136.1"/>
    </source>
</evidence>
<name>A0A7C1FHT8_9CHLR</name>
<reference evidence="2" key="1">
    <citation type="journal article" date="2020" name="mSystems">
        <title>Genome- and Community-Level Interaction Insights into Carbon Utilization and Element Cycling Functions of Hydrothermarchaeota in Hydrothermal Sediment.</title>
        <authorList>
            <person name="Zhou Z."/>
            <person name="Liu Y."/>
            <person name="Xu W."/>
            <person name="Pan J."/>
            <person name="Luo Z.H."/>
            <person name="Li M."/>
        </authorList>
    </citation>
    <scope>NUCLEOTIDE SEQUENCE [LARGE SCALE GENOMIC DNA]</scope>
    <source>
        <strain evidence="2">SpSt-289</strain>
    </source>
</reference>
<comment type="caution">
    <text evidence="2">The sequence shown here is derived from an EMBL/GenBank/DDBJ whole genome shotgun (WGS) entry which is preliminary data.</text>
</comment>